<evidence type="ECO:0000256" key="1">
    <source>
        <dbReference type="SAM" id="MobiDB-lite"/>
    </source>
</evidence>
<feature type="compositionally biased region" description="Polar residues" evidence="1">
    <location>
        <begin position="67"/>
        <end position="83"/>
    </location>
</feature>
<dbReference type="Proteomes" id="UP000094385">
    <property type="component" value="Unassembled WGS sequence"/>
</dbReference>
<name>A0A1E3Q3P9_LIPST</name>
<sequence length="118" mass="13360">MATACSLQRPFLACTNPSYSVRTGYTDRVDNSRPPPRTRTPTTTQNPRNHGQQQAPDCPGPPLINIWKNSTPSTFRSEESTSPAYYRARSPTHHRSHNRLWNILAMCNDDAIGYSWNV</sequence>
<dbReference type="EMBL" id="KV454295">
    <property type="protein sequence ID" value="ODQ72325.1"/>
    <property type="molecule type" value="Genomic_DNA"/>
</dbReference>
<dbReference type="AlphaFoldDB" id="A0A1E3Q3P9"/>
<evidence type="ECO:0000313" key="2">
    <source>
        <dbReference type="EMBL" id="ODQ72325.1"/>
    </source>
</evidence>
<keyword evidence="3" id="KW-1185">Reference proteome</keyword>
<organism evidence="2 3">
    <name type="scientific">Lipomyces starkeyi NRRL Y-11557</name>
    <dbReference type="NCBI Taxonomy" id="675824"/>
    <lineage>
        <taxon>Eukaryota</taxon>
        <taxon>Fungi</taxon>
        <taxon>Dikarya</taxon>
        <taxon>Ascomycota</taxon>
        <taxon>Saccharomycotina</taxon>
        <taxon>Lipomycetes</taxon>
        <taxon>Lipomycetales</taxon>
        <taxon>Lipomycetaceae</taxon>
        <taxon>Lipomyces</taxon>
    </lineage>
</organism>
<evidence type="ECO:0000313" key="3">
    <source>
        <dbReference type="Proteomes" id="UP000094385"/>
    </source>
</evidence>
<protein>
    <submittedName>
        <fullName evidence="2">Uncharacterized protein</fullName>
    </submittedName>
</protein>
<feature type="region of interest" description="Disordered" evidence="1">
    <location>
        <begin position="20"/>
        <end position="91"/>
    </location>
</feature>
<gene>
    <name evidence="2" type="ORF">LIPSTDRAFT_292309</name>
</gene>
<reference evidence="2 3" key="1">
    <citation type="journal article" date="2016" name="Proc. Natl. Acad. Sci. U.S.A.">
        <title>Comparative genomics of biotechnologically important yeasts.</title>
        <authorList>
            <person name="Riley R."/>
            <person name="Haridas S."/>
            <person name="Wolfe K.H."/>
            <person name="Lopes M.R."/>
            <person name="Hittinger C.T."/>
            <person name="Goeker M."/>
            <person name="Salamov A.A."/>
            <person name="Wisecaver J.H."/>
            <person name="Long T.M."/>
            <person name="Calvey C.H."/>
            <person name="Aerts A.L."/>
            <person name="Barry K.W."/>
            <person name="Choi C."/>
            <person name="Clum A."/>
            <person name="Coughlan A.Y."/>
            <person name="Deshpande S."/>
            <person name="Douglass A.P."/>
            <person name="Hanson S.J."/>
            <person name="Klenk H.-P."/>
            <person name="LaButti K.M."/>
            <person name="Lapidus A."/>
            <person name="Lindquist E.A."/>
            <person name="Lipzen A.M."/>
            <person name="Meier-Kolthoff J.P."/>
            <person name="Ohm R.A."/>
            <person name="Otillar R.P."/>
            <person name="Pangilinan J.L."/>
            <person name="Peng Y."/>
            <person name="Rokas A."/>
            <person name="Rosa C.A."/>
            <person name="Scheuner C."/>
            <person name="Sibirny A.A."/>
            <person name="Slot J.C."/>
            <person name="Stielow J.B."/>
            <person name="Sun H."/>
            <person name="Kurtzman C.P."/>
            <person name="Blackwell M."/>
            <person name="Grigoriev I.V."/>
            <person name="Jeffries T.W."/>
        </authorList>
    </citation>
    <scope>NUCLEOTIDE SEQUENCE [LARGE SCALE GENOMIC DNA]</scope>
    <source>
        <strain evidence="2 3">NRRL Y-11557</strain>
    </source>
</reference>
<proteinExistence type="predicted"/>
<feature type="compositionally biased region" description="Low complexity" evidence="1">
    <location>
        <begin position="39"/>
        <end position="49"/>
    </location>
</feature>
<accession>A0A1E3Q3P9</accession>